<evidence type="ECO:0000313" key="7">
    <source>
        <dbReference type="Proteomes" id="UP000265515"/>
    </source>
</evidence>
<dbReference type="InterPro" id="IPR006876">
    <property type="entry name" value="LMBR1-like_membr_prot"/>
</dbReference>
<feature type="transmembrane region" description="Helical" evidence="5">
    <location>
        <begin position="488"/>
        <end position="507"/>
    </location>
</feature>
<keyword evidence="2 5" id="KW-0812">Transmembrane</keyword>
<feature type="transmembrane region" description="Helical" evidence="5">
    <location>
        <begin position="91"/>
        <end position="112"/>
    </location>
</feature>
<evidence type="ECO:0000256" key="5">
    <source>
        <dbReference type="SAM" id="Phobius"/>
    </source>
</evidence>
<dbReference type="OrthoDB" id="73273at2759"/>
<dbReference type="STRING" id="69332.A0A388MB95"/>
<dbReference type="AlphaFoldDB" id="A0A388MB95"/>
<feature type="transmembrane region" description="Helical" evidence="5">
    <location>
        <begin position="41"/>
        <end position="63"/>
    </location>
</feature>
<protein>
    <recommendedName>
        <fullName evidence="8">LIMR family protein</fullName>
    </recommendedName>
</protein>
<feature type="transmembrane region" description="Helical" evidence="5">
    <location>
        <begin position="6"/>
        <end position="29"/>
    </location>
</feature>
<keyword evidence="3 5" id="KW-1133">Transmembrane helix</keyword>
<comment type="caution">
    <text evidence="6">The sequence shown here is derived from an EMBL/GenBank/DDBJ whole genome shotgun (WGS) entry which is preliminary data.</text>
</comment>
<sequence>MPSDFNVFLIIISVIVTVAIFLVNVYVLVNYQHPDDKNQAYLPKIVVVLGLSLAQLSILMLPLDVANRKACTNSIVTGACNLTLPMKELWFSVYIINVVLVFFVIPFSMFFYESDMDYTPTQRAWSALQWCIVTAIVIGLVLGILYGLVGFVDFPVKRLESTVIPFPLSDPNSLFGALSADRPCVMAYNASDPAAHLRCSGWGVGTKREMWSLRTSFPVYVIALSTIAGSILFSIFGGVGIMSLPLDCIFGFLRRPQSLITRSEYVKKATDIAKRSKELNETAQALLKEERSGSKGRKWKKNVRLLQQELIYLEEDEAELAEVYPQGEEPELLWALTVLGYLGKLLFGIVGFIISLMWIVHIIVYLLIRPPATTFLNHVFIKLDEVFGLFGTGAFALFCFYLLLAVISGEMKVGLTFLVFTVHPMKWGGTLMSSFLFNVGLILLTSISVIQFCSTAFAVYAQETAIAEIFGHQLENLRGIKYLFRYKIFQVAFIALAFVTFLYYLGFGWRRQERRRRIVTHV</sequence>
<dbReference type="PANTHER" id="PTHR31652">
    <property type="entry name" value="LIMR FAMILY PROTEIN DDB_G0283707-RELATED"/>
    <property type="match status" value="1"/>
</dbReference>
<organism evidence="6 7">
    <name type="scientific">Chara braunii</name>
    <name type="common">Braun's stonewort</name>
    <dbReference type="NCBI Taxonomy" id="69332"/>
    <lineage>
        <taxon>Eukaryota</taxon>
        <taxon>Viridiplantae</taxon>
        <taxon>Streptophyta</taxon>
        <taxon>Charophyceae</taxon>
        <taxon>Charales</taxon>
        <taxon>Characeae</taxon>
        <taxon>Chara</taxon>
    </lineage>
</organism>
<reference evidence="6 7" key="1">
    <citation type="journal article" date="2018" name="Cell">
        <title>The Chara Genome: Secondary Complexity and Implications for Plant Terrestrialization.</title>
        <authorList>
            <person name="Nishiyama T."/>
            <person name="Sakayama H."/>
            <person name="Vries J.D."/>
            <person name="Buschmann H."/>
            <person name="Saint-Marcoux D."/>
            <person name="Ullrich K.K."/>
            <person name="Haas F.B."/>
            <person name="Vanderstraeten L."/>
            <person name="Becker D."/>
            <person name="Lang D."/>
            <person name="Vosolsobe S."/>
            <person name="Rombauts S."/>
            <person name="Wilhelmsson P.K.I."/>
            <person name="Janitza P."/>
            <person name="Kern R."/>
            <person name="Heyl A."/>
            <person name="Rumpler F."/>
            <person name="Villalobos L.I.A.C."/>
            <person name="Clay J.M."/>
            <person name="Skokan R."/>
            <person name="Toyoda A."/>
            <person name="Suzuki Y."/>
            <person name="Kagoshima H."/>
            <person name="Schijlen E."/>
            <person name="Tajeshwar N."/>
            <person name="Catarino B."/>
            <person name="Hetherington A.J."/>
            <person name="Saltykova A."/>
            <person name="Bonnot C."/>
            <person name="Breuninger H."/>
            <person name="Symeonidi A."/>
            <person name="Radhakrishnan G.V."/>
            <person name="Van Nieuwerburgh F."/>
            <person name="Deforce D."/>
            <person name="Chang C."/>
            <person name="Karol K.G."/>
            <person name="Hedrich R."/>
            <person name="Ulvskov P."/>
            <person name="Glockner G."/>
            <person name="Delwiche C.F."/>
            <person name="Petrasek J."/>
            <person name="Van de Peer Y."/>
            <person name="Friml J."/>
            <person name="Beilby M."/>
            <person name="Dolan L."/>
            <person name="Kohara Y."/>
            <person name="Sugano S."/>
            <person name="Fujiyama A."/>
            <person name="Delaux P.-M."/>
            <person name="Quint M."/>
            <person name="TheiBen G."/>
            <person name="Hagemann M."/>
            <person name="Harholt J."/>
            <person name="Dunand C."/>
            <person name="Zachgo S."/>
            <person name="Langdale J."/>
            <person name="Maumus F."/>
            <person name="Straeten D.V.D."/>
            <person name="Gould S.B."/>
            <person name="Rensing S.A."/>
        </authorList>
    </citation>
    <scope>NUCLEOTIDE SEQUENCE [LARGE SCALE GENOMIC DNA]</scope>
    <source>
        <strain evidence="6 7">S276</strain>
    </source>
</reference>
<gene>
    <name evidence="6" type="ORF">CBR_g53729</name>
</gene>
<name>A0A388MB95_CHABU</name>
<evidence type="ECO:0000256" key="4">
    <source>
        <dbReference type="ARBA" id="ARBA00023136"/>
    </source>
</evidence>
<keyword evidence="4 5" id="KW-0472">Membrane</keyword>
<dbReference type="OMA" id="MWEIVLW"/>
<evidence type="ECO:0000256" key="1">
    <source>
        <dbReference type="ARBA" id="ARBA00004141"/>
    </source>
</evidence>
<dbReference type="Proteomes" id="UP000265515">
    <property type="component" value="Unassembled WGS sequence"/>
</dbReference>
<dbReference type="EMBL" id="BFEA01000957">
    <property type="protein sequence ID" value="GBG91838.1"/>
    <property type="molecule type" value="Genomic_DNA"/>
</dbReference>
<evidence type="ECO:0000313" key="6">
    <source>
        <dbReference type="EMBL" id="GBG91838.1"/>
    </source>
</evidence>
<feature type="transmembrane region" description="Helical" evidence="5">
    <location>
        <begin position="345"/>
        <end position="368"/>
    </location>
</feature>
<feature type="transmembrane region" description="Helical" evidence="5">
    <location>
        <begin position="435"/>
        <end position="460"/>
    </location>
</feature>
<accession>A0A388MB95</accession>
<proteinExistence type="predicted"/>
<evidence type="ECO:0000256" key="3">
    <source>
        <dbReference type="ARBA" id="ARBA00022989"/>
    </source>
</evidence>
<dbReference type="Gramene" id="GBG91838">
    <property type="protein sequence ID" value="GBG91838"/>
    <property type="gene ID" value="CBR_g53729"/>
</dbReference>
<evidence type="ECO:0008006" key="8">
    <source>
        <dbReference type="Google" id="ProtNLM"/>
    </source>
</evidence>
<feature type="transmembrane region" description="Helical" evidence="5">
    <location>
        <begin position="124"/>
        <end position="149"/>
    </location>
</feature>
<dbReference type="Pfam" id="PF04791">
    <property type="entry name" value="LMBR1"/>
    <property type="match status" value="1"/>
</dbReference>
<feature type="transmembrane region" description="Helical" evidence="5">
    <location>
        <begin position="220"/>
        <end position="253"/>
    </location>
</feature>
<dbReference type="PANTHER" id="PTHR31652:SF0">
    <property type="entry name" value="LIMR FAMILY PROTEIN DDB_G0283707-RELATED"/>
    <property type="match status" value="1"/>
</dbReference>
<comment type="subcellular location">
    <subcellularLocation>
        <location evidence="1">Membrane</location>
        <topology evidence="1">Multi-pass membrane protein</topology>
    </subcellularLocation>
</comment>
<feature type="transmembrane region" description="Helical" evidence="5">
    <location>
        <begin position="388"/>
        <end position="407"/>
    </location>
</feature>
<evidence type="ECO:0000256" key="2">
    <source>
        <dbReference type="ARBA" id="ARBA00022692"/>
    </source>
</evidence>
<dbReference type="GO" id="GO:0016020">
    <property type="term" value="C:membrane"/>
    <property type="evidence" value="ECO:0007669"/>
    <property type="project" value="UniProtKB-SubCell"/>
</dbReference>
<keyword evidence="7" id="KW-1185">Reference proteome</keyword>